<proteinExistence type="predicted"/>
<reference evidence="1 2" key="1">
    <citation type="journal article" date="2014" name="BMC Genomics">
        <title>Genome sequencing of four Aureobasidium pullulans varieties: biotechnological potential, stress tolerance, and description of new species.</title>
        <authorList>
            <person name="Gostin Ar C."/>
            <person name="Ohm R.A."/>
            <person name="Kogej T."/>
            <person name="Sonjak S."/>
            <person name="Turk M."/>
            <person name="Zajc J."/>
            <person name="Zalar P."/>
            <person name="Grube M."/>
            <person name="Sun H."/>
            <person name="Han J."/>
            <person name="Sharma A."/>
            <person name="Chiniquy J."/>
            <person name="Ngan C.Y."/>
            <person name="Lipzen A."/>
            <person name="Barry K."/>
            <person name="Grigoriev I.V."/>
            <person name="Gunde-Cimerman N."/>
        </authorList>
    </citation>
    <scope>NUCLEOTIDE SEQUENCE [LARGE SCALE GENOMIC DNA]</scope>
    <source>
        <strain evidence="1 2">CBS 110374</strain>
    </source>
</reference>
<dbReference type="AlphaFoldDB" id="A0A074VJZ1"/>
<dbReference type="EMBL" id="KL584864">
    <property type="protein sequence ID" value="KEQ57952.1"/>
    <property type="molecule type" value="Genomic_DNA"/>
</dbReference>
<evidence type="ECO:0000313" key="1">
    <source>
        <dbReference type="EMBL" id="KEQ57952.1"/>
    </source>
</evidence>
<dbReference type="InterPro" id="IPR022085">
    <property type="entry name" value="OpdG"/>
</dbReference>
<protein>
    <submittedName>
        <fullName evidence="1">Uncharacterized protein</fullName>
    </submittedName>
</protein>
<organism evidence="1 2">
    <name type="scientific">Aureobasidium melanogenum (strain CBS 110374)</name>
    <name type="common">Aureobasidium pullulans var. melanogenum</name>
    <dbReference type="NCBI Taxonomy" id="1043003"/>
    <lineage>
        <taxon>Eukaryota</taxon>
        <taxon>Fungi</taxon>
        <taxon>Dikarya</taxon>
        <taxon>Ascomycota</taxon>
        <taxon>Pezizomycotina</taxon>
        <taxon>Dothideomycetes</taxon>
        <taxon>Dothideomycetidae</taxon>
        <taxon>Dothideales</taxon>
        <taxon>Saccotheciaceae</taxon>
        <taxon>Aureobasidium</taxon>
    </lineage>
</organism>
<dbReference type="GeneID" id="63920545"/>
<gene>
    <name evidence="1" type="ORF">M437DRAFT_79426</name>
</gene>
<dbReference type="RefSeq" id="XP_040874976.1">
    <property type="nucleotide sequence ID" value="XM_041027172.1"/>
</dbReference>
<dbReference type="Proteomes" id="UP000030672">
    <property type="component" value="Unassembled WGS sequence"/>
</dbReference>
<dbReference type="Pfam" id="PF12311">
    <property type="entry name" value="DUF3632"/>
    <property type="match status" value="1"/>
</dbReference>
<dbReference type="HOGENOM" id="CLU_087642_0_0_1"/>
<dbReference type="PANTHER" id="PTHR38797:SF4">
    <property type="entry name" value="NUCLEAR PORE COMPLEX PROTEIN NUP85"/>
    <property type="match status" value="1"/>
</dbReference>
<evidence type="ECO:0000313" key="2">
    <source>
        <dbReference type="Proteomes" id="UP000030672"/>
    </source>
</evidence>
<dbReference type="InterPro" id="IPR053204">
    <property type="entry name" value="Oxopyrrolidines_Biosynth-assoc"/>
</dbReference>
<sequence length="280" mass="31893">MYSTVSSWVEARHESIDQWTKNLVEGEENHLVITALESLLNDETSGSATAKNINDIYLPSLVSGHRTSVSFIWGVLADASRWFGSSHTLELVDLVVAIKNLPDVVNKAGYVVTHGGKVIWRELHDFGWIFYEHGLDLDLDTEGSTYAEWHAQAPGHLNAHTFAATWMQREKCSSMFYADSAFSNIMAPFDKTREMADEWKMYIPPATVWITISGQAVHHHCFKQRDENTQVLHRDGSSPEIWVKVKQRFAELAKQTDIDDRCRGLAREAAKEMERIERKD</sequence>
<dbReference type="PANTHER" id="PTHR38797">
    <property type="entry name" value="NUCLEAR PORE COMPLEX PROTEIN NUP85-RELATED"/>
    <property type="match status" value="1"/>
</dbReference>
<name>A0A074VJZ1_AURM1</name>
<keyword evidence="2" id="KW-1185">Reference proteome</keyword>
<accession>A0A074VJZ1</accession>
<dbReference type="STRING" id="1043003.A0A074VJZ1"/>